<dbReference type="Proteomes" id="UP000440367">
    <property type="component" value="Unassembled WGS sequence"/>
</dbReference>
<evidence type="ECO:0000313" key="12">
    <source>
        <dbReference type="Proteomes" id="UP000429523"/>
    </source>
</evidence>
<evidence type="ECO:0000313" key="11">
    <source>
        <dbReference type="EMBL" id="KAE9329691.1"/>
    </source>
</evidence>
<dbReference type="EMBL" id="QXGF01001048">
    <property type="protein sequence ID" value="KAE8933095.1"/>
    <property type="molecule type" value="Genomic_DNA"/>
</dbReference>
<reference evidence="12 13" key="1">
    <citation type="submission" date="2018-08" db="EMBL/GenBank/DDBJ databases">
        <title>Genomic investigation of the strawberry pathogen Phytophthora fragariae indicates pathogenicity is determined by transcriptional variation in three key races.</title>
        <authorList>
            <person name="Adams T.M."/>
            <person name="Armitage A.D."/>
            <person name="Sobczyk M.K."/>
            <person name="Bates H.J."/>
            <person name="Dunwell J.M."/>
            <person name="Nellist C.F."/>
            <person name="Harrison R.J."/>
        </authorList>
    </citation>
    <scope>NUCLEOTIDE SEQUENCE [LARGE SCALE GENOMIC DNA]</scope>
    <source>
        <strain evidence="10 14">A4</strain>
        <strain evidence="9 15">BC-1</strain>
        <strain evidence="8 19">BC-23</strain>
        <strain evidence="7 13">NOV-27</strain>
        <strain evidence="6 16">NOV-5</strain>
        <strain evidence="5 17">NOV-71</strain>
        <strain evidence="11 20">NOV-77</strain>
        <strain evidence="2 12">NOV-9</strain>
        <strain evidence="4 21">ONT-3</strain>
        <strain evidence="3 18">SCRP245</strain>
    </source>
</reference>
<dbReference type="EMBL" id="QXGE01000915">
    <property type="protein sequence ID" value="KAE9301108.1"/>
    <property type="molecule type" value="Genomic_DNA"/>
</dbReference>
<dbReference type="AlphaFoldDB" id="A0A6A3TU41"/>
<dbReference type="Proteomes" id="UP000488956">
    <property type="component" value="Unassembled WGS sequence"/>
</dbReference>
<evidence type="ECO:0000313" key="15">
    <source>
        <dbReference type="Proteomes" id="UP000440367"/>
    </source>
</evidence>
<comment type="caution">
    <text evidence="6">The sequence shown here is derived from an EMBL/GenBank/DDBJ whole genome shotgun (WGS) entry which is preliminary data.</text>
</comment>
<dbReference type="EMBL" id="QXFY01001058">
    <property type="protein sequence ID" value="KAE9329691.1"/>
    <property type="molecule type" value="Genomic_DNA"/>
</dbReference>
<evidence type="ECO:0000313" key="21">
    <source>
        <dbReference type="Proteomes" id="UP000488956"/>
    </source>
</evidence>
<gene>
    <name evidence="10" type="ORF">PF001_g14600</name>
    <name evidence="9" type="ORF">PF002_g17111</name>
    <name evidence="8" type="ORF">PF004_g14656</name>
    <name evidence="7" type="ORF">PF005_g15159</name>
    <name evidence="6" type="ORF">PF006_g14270</name>
    <name evidence="5" type="ORF">PF007_g16041</name>
    <name evidence="11" type="ORF">PF008_g15883</name>
    <name evidence="2" type="ORF">PF009_g16890</name>
    <name evidence="4" type="ORF">PF010_g15713</name>
    <name evidence="3" type="ORF">PF011_g14150</name>
</gene>
<proteinExistence type="predicted"/>
<feature type="region of interest" description="Disordered" evidence="1">
    <location>
        <begin position="127"/>
        <end position="481"/>
    </location>
</feature>
<dbReference type="Proteomes" id="UP000486351">
    <property type="component" value="Unassembled WGS sequence"/>
</dbReference>
<dbReference type="EMBL" id="QXGC01000945">
    <property type="protein sequence ID" value="KAE9215756.1"/>
    <property type="molecule type" value="Genomic_DNA"/>
</dbReference>
<dbReference type="EMBL" id="QXFX01001036">
    <property type="protein sequence ID" value="KAE9098061.1"/>
    <property type="molecule type" value="Genomic_DNA"/>
</dbReference>
<evidence type="ECO:0000313" key="18">
    <source>
        <dbReference type="Proteomes" id="UP000460718"/>
    </source>
</evidence>
<feature type="compositionally biased region" description="Basic and acidic residues" evidence="1">
    <location>
        <begin position="166"/>
        <end position="181"/>
    </location>
</feature>
<evidence type="ECO:0000313" key="5">
    <source>
        <dbReference type="EMBL" id="KAE9099020.1"/>
    </source>
</evidence>
<dbReference type="Proteomes" id="UP000476176">
    <property type="component" value="Unassembled WGS sequence"/>
</dbReference>
<evidence type="ECO:0000313" key="2">
    <source>
        <dbReference type="EMBL" id="KAE8933095.1"/>
    </source>
</evidence>
<dbReference type="EMBL" id="QXFW01000904">
    <property type="protein sequence ID" value="KAE9000499.1"/>
    <property type="molecule type" value="Genomic_DNA"/>
</dbReference>
<dbReference type="Proteomes" id="UP000460718">
    <property type="component" value="Unassembled WGS sequence"/>
</dbReference>
<evidence type="ECO:0000313" key="14">
    <source>
        <dbReference type="Proteomes" id="UP000437068"/>
    </source>
</evidence>
<accession>A0A6A3TU41</accession>
<feature type="compositionally biased region" description="Basic and acidic residues" evidence="1">
    <location>
        <begin position="191"/>
        <end position="224"/>
    </location>
</feature>
<evidence type="ECO:0000313" key="3">
    <source>
        <dbReference type="EMBL" id="KAE9000499.1"/>
    </source>
</evidence>
<dbReference type="Proteomes" id="UP000437068">
    <property type="component" value="Unassembled WGS sequence"/>
</dbReference>
<feature type="compositionally biased region" description="Basic and acidic residues" evidence="1">
    <location>
        <begin position="464"/>
        <end position="473"/>
    </location>
</feature>
<name>A0A6A3TU41_9STRA</name>
<dbReference type="EMBL" id="QXFZ01001013">
    <property type="protein sequence ID" value="KAE9099020.1"/>
    <property type="molecule type" value="Genomic_DNA"/>
</dbReference>
<feature type="compositionally biased region" description="Basic and acidic residues" evidence="1">
    <location>
        <begin position="127"/>
        <end position="138"/>
    </location>
</feature>
<dbReference type="Proteomes" id="UP000441208">
    <property type="component" value="Unassembled WGS sequence"/>
</dbReference>
<evidence type="ECO:0000313" key="4">
    <source>
        <dbReference type="EMBL" id="KAE9098061.1"/>
    </source>
</evidence>
<evidence type="ECO:0000313" key="16">
    <source>
        <dbReference type="Proteomes" id="UP000440732"/>
    </source>
</evidence>
<dbReference type="OrthoDB" id="129444at2759"/>
<dbReference type="EMBL" id="QXGB01000928">
    <property type="protein sequence ID" value="KAE9200916.1"/>
    <property type="molecule type" value="Genomic_DNA"/>
</dbReference>
<evidence type="ECO:0000313" key="9">
    <source>
        <dbReference type="EMBL" id="KAE9216322.1"/>
    </source>
</evidence>
<evidence type="ECO:0000313" key="17">
    <source>
        <dbReference type="Proteomes" id="UP000441208"/>
    </source>
</evidence>
<evidence type="ECO:0000313" key="7">
    <source>
        <dbReference type="EMBL" id="KAE9200916.1"/>
    </source>
</evidence>
<evidence type="ECO:0000313" key="13">
    <source>
        <dbReference type="Proteomes" id="UP000433483"/>
    </source>
</evidence>
<evidence type="ECO:0000313" key="8">
    <source>
        <dbReference type="EMBL" id="KAE9215756.1"/>
    </source>
</evidence>
<evidence type="ECO:0000313" key="19">
    <source>
        <dbReference type="Proteomes" id="UP000476176"/>
    </source>
</evidence>
<feature type="compositionally biased region" description="Basic and acidic residues" evidence="1">
    <location>
        <begin position="277"/>
        <end position="289"/>
    </location>
</feature>
<dbReference type="EMBL" id="QXGA01000887">
    <property type="protein sequence ID" value="KAE9137020.1"/>
    <property type="molecule type" value="Genomic_DNA"/>
</dbReference>
<keyword evidence="13" id="KW-1185">Reference proteome</keyword>
<dbReference type="Proteomes" id="UP000440732">
    <property type="component" value="Unassembled WGS sequence"/>
</dbReference>
<evidence type="ECO:0000313" key="20">
    <source>
        <dbReference type="Proteomes" id="UP000486351"/>
    </source>
</evidence>
<dbReference type="EMBL" id="QXGD01001048">
    <property type="protein sequence ID" value="KAE9216322.1"/>
    <property type="molecule type" value="Genomic_DNA"/>
</dbReference>
<sequence>MEARDAIVSWLEQGDNFLRATAASPFSPGRDMVQTALGELAVFVNRSVPRANWDARHAKQMLKHYLLQFRSTVEAAADPRISLDERDALRGIQTVQDKLDDMCRHFQRLQRLHERVMGPSSVSVKLVETRRRGRERAMDVVPESDLSNSCDNSEADRKTGAMRVSGQKEKNNDKRRQERELFSQSAQSTQSKEKEKETRRSIKAVRDEQEEKKRTEEKGAKEKQIVASASPLIALTSDEEDVDEALPTLRRSTRSKRKSPEKTVHDGASSTRKRARREPSSKKTDRVEGADAQTTKGASSSASNDPQDSLVNDENTPNLNTRSRDNPLQRRKFGTASKPVQSARGPLSGEAQLEEAIHTEAPQHKKQPPQQPTFPPSSSHNHIRKSTPGSAGPDAYRSAIAEFISQRQQLLSRKGDADSQALATQKRQRSLSESDYGLSDIELPSTDPKPSIPRNALRNSKSMDAPRSRHESGPTRGLLPPLIDAFRTESGKSNLKQKRIFHRAKELAFEQLKWHRENELQQCELELLRREMEAREALALQELQLKRMRVRADIIQHMVSGGASVADVAERLSLL</sequence>
<organism evidence="6 16">
    <name type="scientific">Phytophthora fragariae</name>
    <dbReference type="NCBI Taxonomy" id="53985"/>
    <lineage>
        <taxon>Eukaryota</taxon>
        <taxon>Sar</taxon>
        <taxon>Stramenopiles</taxon>
        <taxon>Oomycota</taxon>
        <taxon>Peronosporomycetes</taxon>
        <taxon>Peronosporales</taxon>
        <taxon>Peronosporaceae</taxon>
        <taxon>Phytophthora</taxon>
    </lineage>
</organism>
<feature type="compositionally biased region" description="Polar residues" evidence="1">
    <location>
        <begin position="292"/>
        <end position="321"/>
    </location>
</feature>
<evidence type="ECO:0000313" key="6">
    <source>
        <dbReference type="EMBL" id="KAE9137020.1"/>
    </source>
</evidence>
<evidence type="ECO:0000313" key="10">
    <source>
        <dbReference type="EMBL" id="KAE9301108.1"/>
    </source>
</evidence>
<dbReference type="Proteomes" id="UP000429523">
    <property type="component" value="Unassembled WGS sequence"/>
</dbReference>
<protein>
    <submittedName>
        <fullName evidence="6">Uncharacterized protein</fullName>
    </submittedName>
</protein>
<evidence type="ECO:0000256" key="1">
    <source>
        <dbReference type="SAM" id="MobiDB-lite"/>
    </source>
</evidence>
<dbReference type="Proteomes" id="UP000433483">
    <property type="component" value="Unassembled WGS sequence"/>
</dbReference>